<sequence length="555" mass="64642">MFQSCRGIEVTLGNLPSDVIRKVVEMLPIEAVDGFRKSSPKWNAFGLVILSDKKKLPVINRFMWNAVRDRDLTLGLRVCVGPKKAHRDKEPTKYKSILRSMSSSDGITISNIPSDIIRMIIAMELESIDEIRMISHRWNNLAMSHLRDRKRLPVIKHFSWEKIRGHIARPNVVIEKSKRKYFGIQKWSRHLHRSHVCGKYGKLFENADRNQLKNDLAFLFGRCSGVDKFSISFYTLERLLDVKDALRNIIVNELEIRHLHRFDARLTVDWWTQPRSVEVTGEVDVVCSMPSLTLADMPSDIIRKIIIMELESIDEIRMISELWNSVVSAHLSDRKRLPVIKCFSWDVCAYYFFPCITISRSNENFFGIEHFVVDMDNFDEMIATYFKLFAKCSSGSKQMRQSLTKLFARCSVVEHFVVHNLDQFFVLEETLRDVIVVNLVIRGICRFDASVTQILRDFVSDHSIRRMHLHFNGINSSSWSGLRADLSVFFEIGLSLRVILYFQHDSEERRMSRNSAIKYWKDRLNGFKRNGKFAISLDVEKFGVTIFVIPKAQKY</sequence>
<dbReference type="Proteomes" id="UP000005239">
    <property type="component" value="Unassembled WGS sequence"/>
</dbReference>
<accession>A0A2A6BZR7</accession>
<keyword evidence="2" id="KW-1185">Reference proteome</keyword>
<name>A0A2A6BZR7_PRIPA</name>
<evidence type="ECO:0000313" key="1">
    <source>
        <dbReference type="EnsemblMetazoa" id="PPA42009.1"/>
    </source>
</evidence>
<protein>
    <submittedName>
        <fullName evidence="1">F-box domain-containing protein</fullName>
    </submittedName>
</protein>
<reference evidence="2" key="1">
    <citation type="journal article" date="2008" name="Nat. Genet.">
        <title>The Pristionchus pacificus genome provides a unique perspective on nematode lifestyle and parasitism.</title>
        <authorList>
            <person name="Dieterich C."/>
            <person name="Clifton S.W."/>
            <person name="Schuster L.N."/>
            <person name="Chinwalla A."/>
            <person name="Delehaunty K."/>
            <person name="Dinkelacker I."/>
            <person name="Fulton L."/>
            <person name="Fulton R."/>
            <person name="Godfrey J."/>
            <person name="Minx P."/>
            <person name="Mitreva M."/>
            <person name="Roeseler W."/>
            <person name="Tian H."/>
            <person name="Witte H."/>
            <person name="Yang S.P."/>
            <person name="Wilson R.K."/>
            <person name="Sommer R.J."/>
        </authorList>
    </citation>
    <scope>NUCLEOTIDE SEQUENCE [LARGE SCALE GENOMIC DNA]</scope>
    <source>
        <strain evidence="2">PS312</strain>
    </source>
</reference>
<accession>A0A8R1UZF5</accession>
<gene>
    <name evidence="1" type="primary">WBGene00280378</name>
</gene>
<dbReference type="AlphaFoldDB" id="A0A2A6BZR7"/>
<evidence type="ECO:0000313" key="2">
    <source>
        <dbReference type="Proteomes" id="UP000005239"/>
    </source>
</evidence>
<reference evidence="1" key="2">
    <citation type="submission" date="2022-06" db="UniProtKB">
        <authorList>
            <consortium name="EnsemblMetazoa"/>
        </authorList>
    </citation>
    <scope>IDENTIFICATION</scope>
    <source>
        <strain evidence="1">PS312</strain>
    </source>
</reference>
<proteinExistence type="predicted"/>
<dbReference type="EnsemblMetazoa" id="PPA42009.1">
    <property type="protein sequence ID" value="PPA42009.1"/>
    <property type="gene ID" value="WBGene00280378"/>
</dbReference>
<organism evidence="1 2">
    <name type="scientific">Pristionchus pacificus</name>
    <name type="common">Parasitic nematode worm</name>
    <dbReference type="NCBI Taxonomy" id="54126"/>
    <lineage>
        <taxon>Eukaryota</taxon>
        <taxon>Metazoa</taxon>
        <taxon>Ecdysozoa</taxon>
        <taxon>Nematoda</taxon>
        <taxon>Chromadorea</taxon>
        <taxon>Rhabditida</taxon>
        <taxon>Rhabditina</taxon>
        <taxon>Diplogasteromorpha</taxon>
        <taxon>Diplogasteroidea</taxon>
        <taxon>Neodiplogasteridae</taxon>
        <taxon>Pristionchus</taxon>
    </lineage>
</organism>